<dbReference type="OrthoDB" id="5919615at2759"/>
<evidence type="ECO:0000313" key="2">
    <source>
        <dbReference type="EMBL" id="KRZ15497.1"/>
    </source>
</evidence>
<evidence type="ECO:0000256" key="1">
    <source>
        <dbReference type="SAM" id="MobiDB-lite"/>
    </source>
</evidence>
<comment type="caution">
    <text evidence="2">The sequence shown here is derived from an EMBL/GenBank/DDBJ whole genome shotgun (WGS) entry which is preliminary data.</text>
</comment>
<keyword evidence="3" id="KW-1185">Reference proteome</keyword>
<sequence length="146" mass="16262">MNAKRRARHVIRTKQQQRRQLGRGKSAPVVIKLIQKVTNQQCLTSNGLTLLDLRLICGAVLRLGSMVCNCSQPRRAHGTPCCALNERTDSGVTGLSNVGDMLVVNFVSLLAAPIYRDVQCLQLLNQTSGQTQQYYKEKLLENNIKI</sequence>
<dbReference type="AlphaFoldDB" id="A0A0V1HY28"/>
<reference evidence="2 3" key="1">
    <citation type="submission" date="2015-01" db="EMBL/GenBank/DDBJ databases">
        <title>Evolution of Trichinella species and genotypes.</title>
        <authorList>
            <person name="Korhonen P.K."/>
            <person name="Edoardo P."/>
            <person name="Giuseppe L.R."/>
            <person name="Gasser R.B."/>
        </authorList>
    </citation>
    <scope>NUCLEOTIDE SEQUENCE [LARGE SCALE GENOMIC DNA]</scope>
    <source>
        <strain evidence="2">ISS1029</strain>
    </source>
</reference>
<proteinExistence type="predicted"/>
<dbReference type="Proteomes" id="UP000055024">
    <property type="component" value="Unassembled WGS sequence"/>
</dbReference>
<protein>
    <submittedName>
        <fullName evidence="2">Uncharacterized protein</fullName>
    </submittedName>
</protein>
<gene>
    <name evidence="2" type="ORF">T11_6219</name>
</gene>
<accession>A0A0V1HY28</accession>
<organism evidence="2 3">
    <name type="scientific">Trichinella zimbabwensis</name>
    <dbReference type="NCBI Taxonomy" id="268475"/>
    <lineage>
        <taxon>Eukaryota</taxon>
        <taxon>Metazoa</taxon>
        <taxon>Ecdysozoa</taxon>
        <taxon>Nematoda</taxon>
        <taxon>Enoplea</taxon>
        <taxon>Dorylaimia</taxon>
        <taxon>Trichinellida</taxon>
        <taxon>Trichinellidae</taxon>
        <taxon>Trichinella</taxon>
    </lineage>
</organism>
<feature type="region of interest" description="Disordered" evidence="1">
    <location>
        <begin position="1"/>
        <end position="23"/>
    </location>
</feature>
<dbReference type="EMBL" id="JYDP01000017">
    <property type="protein sequence ID" value="KRZ15497.1"/>
    <property type="molecule type" value="Genomic_DNA"/>
</dbReference>
<name>A0A0V1HY28_9BILA</name>
<evidence type="ECO:0000313" key="3">
    <source>
        <dbReference type="Proteomes" id="UP000055024"/>
    </source>
</evidence>
<feature type="compositionally biased region" description="Basic residues" evidence="1">
    <location>
        <begin position="1"/>
        <end position="22"/>
    </location>
</feature>